<evidence type="ECO:0000313" key="4">
    <source>
        <dbReference type="EMBL" id="KDR28233.1"/>
    </source>
</evidence>
<comment type="caution">
    <text evidence="4">The sequence shown here is derived from an EMBL/GenBank/DDBJ whole genome shotgun (WGS) entry which is preliminary data.</text>
</comment>
<dbReference type="InterPro" id="IPR012347">
    <property type="entry name" value="Ferritin-like"/>
</dbReference>
<dbReference type="PANTHER" id="PTHR36933:SF1">
    <property type="entry name" value="SLL0788 PROTEIN"/>
    <property type="match status" value="1"/>
</dbReference>
<feature type="chain" id="PRO_5001666554" description="DUF305 domain-containing protein" evidence="1">
    <location>
        <begin position="22"/>
        <end position="132"/>
    </location>
</feature>
<reference evidence="3" key="1">
    <citation type="journal article" date="2014" name="Int. J. Syst. Evol. Microbiol.">
        <title>Complete genome of a new Firmicutes species belonging to the dominant human colonic microbiota ('Ruminococcus bicirculans') reveals two chromosomes and a selective capacity to utilize plant glucans.</title>
        <authorList>
            <consortium name="NISC Comparative Sequencing Program"/>
            <person name="Wegmann U."/>
            <person name="Louis P."/>
            <person name="Goesmann A."/>
            <person name="Henrissat B."/>
            <person name="Duncan S.H."/>
            <person name="Flint H.J."/>
        </authorList>
    </citation>
    <scope>NUCLEOTIDE SEQUENCE</scope>
    <source>
        <strain evidence="3">CGMCC 1.11013</strain>
    </source>
</reference>
<dbReference type="Proteomes" id="UP000027439">
    <property type="component" value="Unassembled WGS sequence"/>
</dbReference>
<dbReference type="RefSeq" id="WP_035969251.1">
    <property type="nucleotide sequence ID" value="NZ_BMEG01000012.1"/>
</dbReference>
<evidence type="ECO:0000313" key="5">
    <source>
        <dbReference type="Proteomes" id="UP000027439"/>
    </source>
</evidence>
<protein>
    <recommendedName>
        <fullName evidence="2">DUF305 domain-containing protein</fullName>
    </recommendedName>
</protein>
<dbReference type="OrthoDB" id="8603558at2"/>
<dbReference type="Gene3D" id="1.20.1260.10">
    <property type="match status" value="1"/>
</dbReference>
<dbReference type="AlphaFoldDB" id="A0A069NIF3"/>
<keyword evidence="1" id="KW-0732">Signal</keyword>
<dbReference type="InterPro" id="IPR005183">
    <property type="entry name" value="DUF305_CopM-like"/>
</dbReference>
<name>A0A069NIF3_9BURK</name>
<gene>
    <name evidence="4" type="ORF">BG57_19905</name>
    <name evidence="3" type="ORF">GCM10010985_53910</name>
</gene>
<keyword evidence="6" id="KW-1185">Reference proteome</keyword>
<evidence type="ECO:0000313" key="3">
    <source>
        <dbReference type="EMBL" id="GGD92374.1"/>
    </source>
</evidence>
<evidence type="ECO:0000259" key="2">
    <source>
        <dbReference type="Pfam" id="PF03713"/>
    </source>
</evidence>
<accession>A0A069NIF3</accession>
<evidence type="ECO:0000313" key="6">
    <source>
        <dbReference type="Proteomes" id="UP000597138"/>
    </source>
</evidence>
<organism evidence="4 5">
    <name type="scientific">Caballeronia grimmiae</name>
    <dbReference type="NCBI Taxonomy" id="1071679"/>
    <lineage>
        <taxon>Bacteria</taxon>
        <taxon>Pseudomonadati</taxon>
        <taxon>Pseudomonadota</taxon>
        <taxon>Betaproteobacteria</taxon>
        <taxon>Burkholderiales</taxon>
        <taxon>Burkholderiaceae</taxon>
        <taxon>Caballeronia</taxon>
    </lineage>
</organism>
<feature type="signal peptide" evidence="1">
    <location>
        <begin position="1"/>
        <end position="21"/>
    </location>
</feature>
<dbReference type="eggNOG" id="COG3544">
    <property type="taxonomic scope" value="Bacteria"/>
</dbReference>
<feature type="domain" description="DUF305" evidence="2">
    <location>
        <begin position="33"/>
        <end position="125"/>
    </location>
</feature>
<reference evidence="6" key="3">
    <citation type="journal article" date="2019" name="Int. J. Syst. Evol. Microbiol.">
        <title>The Global Catalogue of Microorganisms (GCM) 10K type strain sequencing project: providing services to taxonomists for standard genome sequencing and annotation.</title>
        <authorList>
            <consortium name="The Broad Institute Genomics Platform"/>
            <consortium name="The Broad Institute Genome Sequencing Center for Infectious Disease"/>
            <person name="Wu L."/>
            <person name="Ma J."/>
        </authorList>
    </citation>
    <scope>NUCLEOTIDE SEQUENCE [LARGE SCALE GENOMIC DNA]</scope>
    <source>
        <strain evidence="6">CGMCC 1.11013</strain>
    </source>
</reference>
<proteinExistence type="predicted"/>
<reference evidence="4 5" key="2">
    <citation type="submission" date="2014-03" db="EMBL/GenBank/DDBJ databases">
        <title>Draft Genome Sequences of Four Burkholderia Strains.</title>
        <authorList>
            <person name="Liu X.Y."/>
            <person name="Li C.X."/>
            <person name="Xu J.H."/>
        </authorList>
    </citation>
    <scope>NUCLEOTIDE SEQUENCE [LARGE SCALE GENOMIC DNA]</scope>
    <source>
        <strain evidence="4 5">R27</strain>
    </source>
</reference>
<reference evidence="3" key="4">
    <citation type="submission" date="2024-05" db="EMBL/GenBank/DDBJ databases">
        <authorList>
            <person name="Sun Q."/>
            <person name="Zhou Y."/>
        </authorList>
    </citation>
    <scope>NUCLEOTIDE SEQUENCE</scope>
    <source>
        <strain evidence="3">CGMCC 1.11013</strain>
    </source>
</reference>
<dbReference type="PANTHER" id="PTHR36933">
    <property type="entry name" value="SLL0788 PROTEIN"/>
    <property type="match status" value="1"/>
</dbReference>
<sequence>MKPTSALLAVFTAFCSATAIAQTAVPAHGDMPGMHAEQSAASDTDLPSTAAFQAADQSMMSAMSDIEYTGDADRDFVAHMIPHHRGAVAMAKIELKYGKDAKLRKLAKDIIAAQDKEIAFMNQWLAAHPAKK</sequence>
<evidence type="ECO:0000256" key="1">
    <source>
        <dbReference type="SAM" id="SignalP"/>
    </source>
</evidence>
<dbReference type="EMBL" id="BMEG01000012">
    <property type="protein sequence ID" value="GGD92374.1"/>
    <property type="molecule type" value="Genomic_DNA"/>
</dbReference>
<dbReference type="Pfam" id="PF03713">
    <property type="entry name" value="DUF305"/>
    <property type="match status" value="1"/>
</dbReference>
<dbReference type="EMBL" id="JFHE01000037">
    <property type="protein sequence ID" value="KDR28233.1"/>
    <property type="molecule type" value="Genomic_DNA"/>
</dbReference>
<dbReference type="Proteomes" id="UP000597138">
    <property type="component" value="Unassembled WGS sequence"/>
</dbReference>